<organism evidence="1 2">
    <name type="scientific">Pandoraea terrigena</name>
    <dbReference type="NCBI Taxonomy" id="2508292"/>
    <lineage>
        <taxon>Bacteria</taxon>
        <taxon>Pseudomonadati</taxon>
        <taxon>Pseudomonadota</taxon>
        <taxon>Betaproteobacteria</taxon>
        <taxon>Burkholderiales</taxon>
        <taxon>Burkholderiaceae</taxon>
        <taxon>Pandoraea</taxon>
    </lineage>
</organism>
<dbReference type="AlphaFoldDB" id="A0A5E4SNK0"/>
<accession>A0A5E4SNK0</accession>
<dbReference type="Proteomes" id="UP000334380">
    <property type="component" value="Unassembled WGS sequence"/>
</dbReference>
<dbReference type="EMBL" id="CABPRU010000002">
    <property type="protein sequence ID" value="VVD77426.1"/>
    <property type="molecule type" value="Genomic_DNA"/>
</dbReference>
<sequence>MTPVQLMDRCARGCRVCMGERRRGCCKGRCSPHLAMQGFEAMAGNPRGTVDALLAVQEKIQ</sequence>
<name>A0A5E4SNK0_9BURK</name>
<protein>
    <submittedName>
        <fullName evidence="1">Uncharacterized protein</fullName>
    </submittedName>
</protein>
<proteinExistence type="predicted"/>
<keyword evidence="2" id="KW-1185">Reference proteome</keyword>
<reference evidence="1 2" key="1">
    <citation type="submission" date="2019-08" db="EMBL/GenBank/DDBJ databases">
        <authorList>
            <person name="Peeters C."/>
        </authorList>
    </citation>
    <scope>NUCLEOTIDE SEQUENCE [LARGE SCALE GENOMIC DNA]</scope>
    <source>
        <strain evidence="1 2">LMG 31013</strain>
    </source>
</reference>
<evidence type="ECO:0000313" key="2">
    <source>
        <dbReference type="Proteomes" id="UP000334380"/>
    </source>
</evidence>
<gene>
    <name evidence="1" type="ORF">PTE31013_00922</name>
</gene>
<evidence type="ECO:0000313" key="1">
    <source>
        <dbReference type="EMBL" id="VVD77426.1"/>
    </source>
</evidence>